<sequence length="612" mass="63832">MATNTDGSLTLDLVLRSEGYRAGMDKVGRINDQKMRAMEARAEKAGKAIGKSLDSSALIASSVLDQALDMLGRTSRQAGQAKKPVQSAQDKVLAEWKTRQKELGEAWKSYREPLQDLSKLNEALLKNSSDKLDKALLNLSETGKLSLANVGKAAYADAARLASRQMTLMLLDGLFGWVASVGTEKPKVDDKAGKGQAKAGDDEKEQPSLQSQVFKQWLLQMNSVWGAYRAPLQDISGMTDELFRNASEKLEKSLFNFATTGKLSLSNFAKTVIDDVARIAARQLSMLALDGLFGWMNGKAGITEAQLASQKPYTSLLEKARADAGQAAAGAPAAQGAAPMPAAAMDVGAMVATASGQTGDGSKVSAGGASASAGKPVGSWVEQMDASWASLRDQAQDVSGMMDMLFTNAFTNMENALFTFATTGKLSFKDFADSVIQDMARIAARQATLQIIGGIVGAVSGFFGSGATAGSRISDYTGSDMANWVSKQRAGGMPGFARGGAFNDGIQSAPALFSMAGGRPALIGERGPEAIMPLSRGSDGVLGVRALGGGEGGNVFNFSTSVSLGGGREGAATASGDDGTGQQLAGMINDAARNVVAQELRPGGLVWRMVNG</sequence>
<gene>
    <name evidence="3" type="ORF">TUEID40_04259</name>
</gene>
<feature type="domain" description="Bacteriophage tail tape measure C-terminal" evidence="2">
    <location>
        <begin position="378"/>
        <end position="452"/>
    </location>
</feature>
<dbReference type="EMBL" id="LR700248">
    <property type="protein sequence ID" value="VVH83070.1"/>
    <property type="molecule type" value="Genomic_DNA"/>
</dbReference>
<feature type="domain" description="Bacteriophage tail tape measure C-terminal" evidence="2">
    <location>
        <begin position="104"/>
        <end position="169"/>
    </location>
</feature>
<dbReference type="AlphaFoldDB" id="A0A5D4W7W3"/>
<reference evidence="3" key="1">
    <citation type="submission" date="2019-09" db="EMBL/GenBank/DDBJ databases">
        <authorList>
            <person name="Gross C."/>
            <person name="Bohn E."/>
        </authorList>
    </citation>
    <scope>NUCLEOTIDE SEQUENCE</scope>
    <source>
        <strain evidence="3">ID40</strain>
    </source>
</reference>
<accession>A0A5D4W7W3</accession>
<dbReference type="InterPro" id="IPR006431">
    <property type="entry name" value="Phage_tape_meas_C"/>
</dbReference>
<dbReference type="Pfam" id="PF09718">
    <property type="entry name" value="Tape_meas_lam_C"/>
    <property type="match status" value="3"/>
</dbReference>
<protein>
    <submittedName>
        <fullName evidence="3">Lambda phage tail tape-measure protein (Tape_meas_lam_C)</fullName>
    </submittedName>
</protein>
<evidence type="ECO:0000313" key="3">
    <source>
        <dbReference type="EMBL" id="VVH83070.1"/>
    </source>
</evidence>
<organism evidence="3">
    <name type="scientific">Pseudomonas aeruginosa</name>
    <dbReference type="NCBI Taxonomy" id="287"/>
    <lineage>
        <taxon>Bacteria</taxon>
        <taxon>Pseudomonadati</taxon>
        <taxon>Pseudomonadota</taxon>
        <taxon>Gammaproteobacteria</taxon>
        <taxon>Pseudomonadales</taxon>
        <taxon>Pseudomonadaceae</taxon>
        <taxon>Pseudomonas</taxon>
    </lineage>
</organism>
<feature type="domain" description="Bacteriophage tail tape measure C-terminal" evidence="2">
    <location>
        <begin position="216"/>
        <end position="289"/>
    </location>
</feature>
<evidence type="ECO:0000256" key="1">
    <source>
        <dbReference type="SAM" id="MobiDB-lite"/>
    </source>
</evidence>
<dbReference type="RefSeq" id="WP_003161921.1">
    <property type="nucleotide sequence ID" value="NZ_BIFN01000007.1"/>
</dbReference>
<name>A0A5D4W7W3_PSEAI</name>
<feature type="region of interest" description="Disordered" evidence="1">
    <location>
        <begin position="185"/>
        <end position="208"/>
    </location>
</feature>
<proteinExistence type="predicted"/>
<evidence type="ECO:0000259" key="2">
    <source>
        <dbReference type="Pfam" id="PF09718"/>
    </source>
</evidence>